<dbReference type="InterPro" id="IPR024983">
    <property type="entry name" value="CHAT_dom"/>
</dbReference>
<dbReference type="Pfam" id="PF13424">
    <property type="entry name" value="TPR_12"/>
    <property type="match status" value="1"/>
</dbReference>
<accession>A0A1D9FYU4</accession>
<feature type="domain" description="CHAT" evidence="2">
    <location>
        <begin position="978"/>
        <end position="1296"/>
    </location>
</feature>
<dbReference type="Pfam" id="PF12770">
    <property type="entry name" value="CHAT"/>
    <property type="match status" value="1"/>
</dbReference>
<dbReference type="SUPFAM" id="SSF48452">
    <property type="entry name" value="TPR-like"/>
    <property type="match status" value="4"/>
</dbReference>
<dbReference type="PANTHER" id="PTHR10098">
    <property type="entry name" value="RAPSYN-RELATED"/>
    <property type="match status" value="1"/>
</dbReference>
<feature type="coiled-coil region" evidence="1">
    <location>
        <begin position="801"/>
        <end position="865"/>
    </location>
</feature>
<gene>
    <name evidence="3" type="ORF">BJP36_11490</name>
</gene>
<evidence type="ECO:0000259" key="2">
    <source>
        <dbReference type="Pfam" id="PF12770"/>
    </source>
</evidence>
<reference evidence="4" key="1">
    <citation type="submission" date="2016-10" db="EMBL/GenBank/DDBJ databases">
        <title>Comparative genomics uncovers the prolific and rare metabolic potential of the cyanobacterial genus Moorea.</title>
        <authorList>
            <person name="Leao T."/>
            <person name="Castelao G."/>
            <person name="Korobeynikov A."/>
            <person name="Monroe E.A."/>
            <person name="Podell S."/>
            <person name="Glukhov E."/>
            <person name="Allen E."/>
            <person name="Gerwick W.H."/>
            <person name="Gerwick L."/>
        </authorList>
    </citation>
    <scope>NUCLEOTIDE SEQUENCE [LARGE SCALE GENOMIC DNA]</scope>
    <source>
        <strain evidence="4">JHB</strain>
    </source>
</reference>
<dbReference type="AlphaFoldDB" id="A0A1D9FYU4"/>
<proteinExistence type="predicted"/>
<name>A0A1D9FYU4_MOOP1</name>
<dbReference type="PANTHER" id="PTHR10098:SF108">
    <property type="entry name" value="TETRATRICOPEPTIDE REPEAT PROTEIN 28"/>
    <property type="match status" value="1"/>
</dbReference>
<evidence type="ECO:0000313" key="4">
    <source>
        <dbReference type="Proteomes" id="UP000176944"/>
    </source>
</evidence>
<evidence type="ECO:0000256" key="1">
    <source>
        <dbReference type="SAM" id="Coils"/>
    </source>
</evidence>
<dbReference type="InterPro" id="IPR011990">
    <property type="entry name" value="TPR-like_helical_dom_sf"/>
</dbReference>
<dbReference type="Gene3D" id="1.25.40.10">
    <property type="entry name" value="Tetratricopeptide repeat domain"/>
    <property type="match status" value="4"/>
</dbReference>
<organism evidence="3 4">
    <name type="scientific">Moorena producens (strain JHB)</name>
    <dbReference type="NCBI Taxonomy" id="1454205"/>
    <lineage>
        <taxon>Bacteria</taxon>
        <taxon>Bacillati</taxon>
        <taxon>Cyanobacteriota</taxon>
        <taxon>Cyanophyceae</taxon>
        <taxon>Coleofasciculales</taxon>
        <taxon>Coleofasciculaceae</taxon>
        <taxon>Moorena</taxon>
    </lineage>
</organism>
<sequence>MDEQSFQAYFNLIDQLLTCPSGEQVQILESNHELVDAELLQVMAQVAEQLAANGDQNSADVLLHLRSDILAVISETPTSTNPSSQDYLKLFKEILQATGNSNGDPKVVYPLLEANLDKLDDNFIDILQRWTSAKFSEAKPETAEYIAVVIGEFSTLIQQFPLGNKANNMEIAIAGYEQVLKVFTRESKPKIWALIQNKLGNAYTRISHDRAENLEKAIVAFQRALSVYTKQDFPYEWAGTQNNLGNAYLYRIRDHRAENLEKAIVAYQRALSVRTKQDFPYDWATTQHNLGNAYTRISHDRAENLEKAIVAYQRALSVYTKQDFPYEWASTQHSLGVAYCERIRNNRAENLEKAIFAFQLALSIRTKSDFPYDWAITQNSLGAVYSNRIRNNRAENLEKAIVAYKRALSVHTKQDFPYDWATTQHNLGGAYNNRISHDRAENLEKAIVAYQRALSVRTKQDFPYDWAITQNNLGAAYSERIGHDRAENLELAIEAYQLALLVHTKQDFPYDWAITQNNLGNAYTRISHDRAENLEKAIVAYQLALSVCTKQDFLYDWAITQNNLGTAYSKRISHDKAENLEKAIVAYQLALSVYTKQDFPYDWAKAQNNLGTAYSDRIRGDRAENLELAIEAFQLALSIRTKSDLPIQWAGTQNNLGTAYYERIRGDRQENLKKAIEAFQLALSVYTPEADPINCLTTSSNLGNLHFTEGNWQPAIDAYQQAITAVELSRSWAINDPNRQQILAEAIDVYHKLVQAYINIEQKDKAIETVERSKARDLVQLLTNRDLYPKGNVPQGIITELDQLRRNIPSLEKQLQLVTEKLSGNRDDKQQQQRQYLEESRKRLQQELQKSRQQLDQVLKEINDNYDSSFSLTQTVETIPFRDIQSLIDQGTAIIEWYVTRDNILTFIVTSHSQQPIVVSSSPKKLKTLEDWDKDYTNAYRNQKNQWITNLSTRLVDLATILDIDNIISKIDGIFDKVGVKCDRLILVPHRFLHLFPLHALALSKGNLLIDRFERGVSYAPSSQLLKLTKEQQRPHFNNLFAIQNPTRPEAKPLPGSKLEVDKIRQYFDPNHSIVLAEAEATEAKLNQNIKQLRSAHCLHFSCHGTFKSQSPLESALLLADADLTLYKIFKLDLSQCLIVILSACETAMTLSSNQESSNKDEDTGLPSGLDEYIGLPSGFLYAGSPSVVSTLWKVDPLATALLVIKFYKNLKRLPTLEDGDVSTALVNAQFWLRTLNSKTLARIQKSQKFKGLMAQIFENNKRDRRKFNDLLYAAIKRQPYPFANPYYWAASVATGT</sequence>
<keyword evidence="1" id="KW-0175">Coiled coil</keyword>
<dbReference type="Proteomes" id="UP000176944">
    <property type="component" value="Chromosome"/>
</dbReference>
<dbReference type="Pfam" id="PF13374">
    <property type="entry name" value="TPR_10"/>
    <property type="match status" value="3"/>
</dbReference>
<protein>
    <submittedName>
        <fullName evidence="3">Tetratricopeptide repeat protein</fullName>
    </submittedName>
</protein>
<dbReference type="EMBL" id="CP017708">
    <property type="protein sequence ID" value="AOY80444.2"/>
    <property type="molecule type" value="Genomic_DNA"/>
</dbReference>
<dbReference type="SMART" id="SM00028">
    <property type="entry name" value="TPR"/>
    <property type="match status" value="12"/>
</dbReference>
<dbReference type="InterPro" id="IPR019734">
    <property type="entry name" value="TPR_rpt"/>
</dbReference>
<evidence type="ECO:0000313" key="3">
    <source>
        <dbReference type="EMBL" id="AOY80444.2"/>
    </source>
</evidence>